<reference evidence="2 3" key="1">
    <citation type="submission" date="2019-05" db="EMBL/GenBank/DDBJ databases">
        <title>Arcobacter sp. nov., isolated from sea sediment.</title>
        <authorList>
            <person name="Kim W."/>
        </authorList>
    </citation>
    <scope>NUCLEOTIDE SEQUENCE [LARGE SCALE GENOMIC DNA]</scope>
    <source>
        <strain evidence="2 3">CAU 1517</strain>
    </source>
</reference>
<dbReference type="AlphaFoldDB" id="A0A5R8XYZ2"/>
<accession>A0A5R8XYZ2</accession>
<keyword evidence="2" id="KW-0808">Transferase</keyword>
<proteinExistence type="predicted"/>
<dbReference type="PANTHER" id="PTHR36836">
    <property type="entry name" value="COLANIC ACID BIOSYNTHESIS PROTEIN WCAK"/>
    <property type="match status" value="1"/>
</dbReference>
<dbReference type="OrthoDB" id="3733126at2"/>
<keyword evidence="3" id="KW-1185">Reference proteome</keyword>
<feature type="domain" description="Polysaccharide pyruvyl transferase" evidence="1">
    <location>
        <begin position="14"/>
        <end position="275"/>
    </location>
</feature>
<protein>
    <submittedName>
        <fullName evidence="2">Polysaccharide pyruvyl transferase family protein</fullName>
    </submittedName>
</protein>
<sequence length="335" mass="39032">MKNITMIGALWTSNFGDVLLADLLYKKAKEVGFKVRFYNVSEKVLNELNAENATFKELINSDYLMFIAGGYLSEPPSNVSRWALSRYKKIFMYADIFKLLGKKYYIVDVGAGAIENPLSKFILKRFVENAEDVILRDSKSLETFKNLGSKKDIKLSIDYALSISNNKEHYATNEKREVALHLSSHKPKLNDYILKYFDNANYDTWFIEDHFGEYEKIKNLNPQIEKILKNKIIRYTNYENFIKTLNSFDFILTSKLHVGILSSALNKKICSFPYHGKVINYYKEVGYSDLCCENILNEEDCFKHLKYCLNSDPVHIKEDILKRLEIVNNLFEDIK</sequence>
<dbReference type="InterPro" id="IPR007345">
    <property type="entry name" value="Polysacch_pyruvyl_Trfase"/>
</dbReference>
<dbReference type="Proteomes" id="UP000308901">
    <property type="component" value="Unassembled WGS sequence"/>
</dbReference>
<name>A0A5R8XYZ2_9BACT</name>
<evidence type="ECO:0000313" key="3">
    <source>
        <dbReference type="Proteomes" id="UP000308901"/>
    </source>
</evidence>
<evidence type="ECO:0000313" key="2">
    <source>
        <dbReference type="EMBL" id="TLP36817.1"/>
    </source>
</evidence>
<comment type="caution">
    <text evidence="2">The sequence shown here is derived from an EMBL/GenBank/DDBJ whole genome shotgun (WGS) entry which is preliminary data.</text>
</comment>
<dbReference type="RefSeq" id="WP_138153071.1">
    <property type="nucleotide sequence ID" value="NZ_VANU01000005.1"/>
</dbReference>
<organism evidence="2 3">
    <name type="scientific">Arcobacter arenosus</name>
    <dbReference type="NCBI Taxonomy" id="2576037"/>
    <lineage>
        <taxon>Bacteria</taxon>
        <taxon>Pseudomonadati</taxon>
        <taxon>Campylobacterota</taxon>
        <taxon>Epsilonproteobacteria</taxon>
        <taxon>Campylobacterales</taxon>
        <taxon>Arcobacteraceae</taxon>
        <taxon>Arcobacter</taxon>
    </lineage>
</organism>
<dbReference type="PANTHER" id="PTHR36836:SF1">
    <property type="entry name" value="COLANIC ACID BIOSYNTHESIS PROTEIN WCAK"/>
    <property type="match status" value="1"/>
</dbReference>
<dbReference type="Pfam" id="PF04230">
    <property type="entry name" value="PS_pyruv_trans"/>
    <property type="match status" value="1"/>
</dbReference>
<gene>
    <name evidence="2" type="ORF">FDK22_11240</name>
</gene>
<dbReference type="GO" id="GO:0016740">
    <property type="term" value="F:transferase activity"/>
    <property type="evidence" value="ECO:0007669"/>
    <property type="project" value="UniProtKB-KW"/>
</dbReference>
<dbReference type="EMBL" id="VANU01000005">
    <property type="protein sequence ID" value="TLP36817.1"/>
    <property type="molecule type" value="Genomic_DNA"/>
</dbReference>
<evidence type="ECO:0000259" key="1">
    <source>
        <dbReference type="Pfam" id="PF04230"/>
    </source>
</evidence>